<protein>
    <submittedName>
        <fullName evidence="1">ABC superfamily ATP binding cassette transporter, ABC protein</fullName>
    </submittedName>
</protein>
<sequence>MPARRATGVVYQNPASSLNPRRTVGSSIAEPLVVHGGYDSAARRARVAELLDAVR</sequence>
<feature type="non-terminal residue" evidence="1">
    <location>
        <position position="55"/>
    </location>
</feature>
<dbReference type="InterPro" id="IPR027417">
    <property type="entry name" value="P-loop_NTPase"/>
</dbReference>
<dbReference type="EMBL" id="AZMM01005813">
    <property type="protein sequence ID" value="ETJ40287.1"/>
    <property type="molecule type" value="Genomic_DNA"/>
</dbReference>
<comment type="caution">
    <text evidence="1">The sequence shown here is derived from an EMBL/GenBank/DDBJ whole genome shotgun (WGS) entry which is preliminary data.</text>
</comment>
<proteinExistence type="predicted"/>
<accession>W1YCT4</accession>
<reference evidence="1" key="1">
    <citation type="submission" date="2013-12" db="EMBL/GenBank/DDBJ databases">
        <title>A Varibaculum cambriense genome reconstructed from a premature infant gut community with otherwise low bacterial novelty that shifts toward anaerobic metabolism during the third week of life.</title>
        <authorList>
            <person name="Brown C.T."/>
            <person name="Sharon I."/>
            <person name="Thomas B.C."/>
            <person name="Castelle C.J."/>
            <person name="Morowitz M.J."/>
            <person name="Banfield J.F."/>
        </authorList>
    </citation>
    <scope>NUCLEOTIDE SEQUENCE</scope>
</reference>
<organism evidence="1">
    <name type="scientific">human gut metagenome</name>
    <dbReference type="NCBI Taxonomy" id="408170"/>
    <lineage>
        <taxon>unclassified sequences</taxon>
        <taxon>metagenomes</taxon>
        <taxon>organismal metagenomes</taxon>
    </lineage>
</organism>
<name>W1YCT4_9ZZZZ</name>
<evidence type="ECO:0000313" key="1">
    <source>
        <dbReference type="EMBL" id="ETJ40287.1"/>
    </source>
</evidence>
<dbReference type="AlphaFoldDB" id="W1YCT4"/>
<gene>
    <name evidence="1" type="ORF">Q604_UNBC05813G0001</name>
</gene>
<dbReference type="Gene3D" id="3.40.50.300">
    <property type="entry name" value="P-loop containing nucleotide triphosphate hydrolases"/>
    <property type="match status" value="1"/>
</dbReference>